<dbReference type="AlphaFoldDB" id="A0AAE3QL30"/>
<dbReference type="Proteomes" id="UP001241110">
    <property type="component" value="Unassembled WGS sequence"/>
</dbReference>
<evidence type="ECO:0000313" key="1">
    <source>
        <dbReference type="EMBL" id="MDJ1479398.1"/>
    </source>
</evidence>
<gene>
    <name evidence="1" type="ORF">QNI16_02810</name>
</gene>
<organism evidence="1 2">
    <name type="scientific">Xanthocytophaga flava</name>
    <dbReference type="NCBI Taxonomy" id="3048013"/>
    <lineage>
        <taxon>Bacteria</taxon>
        <taxon>Pseudomonadati</taxon>
        <taxon>Bacteroidota</taxon>
        <taxon>Cytophagia</taxon>
        <taxon>Cytophagales</taxon>
        <taxon>Rhodocytophagaceae</taxon>
        <taxon>Xanthocytophaga</taxon>
    </lineage>
</organism>
<dbReference type="RefSeq" id="WP_313975542.1">
    <property type="nucleotide sequence ID" value="NZ_JASJOS010000001.1"/>
</dbReference>
<protein>
    <submittedName>
        <fullName evidence="1">Uncharacterized protein</fullName>
    </submittedName>
</protein>
<proteinExistence type="predicted"/>
<dbReference type="EMBL" id="JASJOS010000001">
    <property type="protein sequence ID" value="MDJ1479398.1"/>
    <property type="molecule type" value="Genomic_DNA"/>
</dbReference>
<reference evidence="1" key="1">
    <citation type="submission" date="2023-05" db="EMBL/GenBank/DDBJ databases">
        <authorList>
            <person name="Zhang X."/>
        </authorList>
    </citation>
    <scope>NUCLEOTIDE SEQUENCE</scope>
    <source>
        <strain evidence="1">YF14B1</strain>
    </source>
</reference>
<comment type="caution">
    <text evidence="1">The sequence shown here is derived from an EMBL/GenBank/DDBJ whole genome shotgun (WGS) entry which is preliminary data.</text>
</comment>
<accession>A0AAE3QL30</accession>
<sequence>MHIPEAKCKCFIPPFYFKDYTETYLGQDTTQGRYADVTLCTCIHCGTKWLHYLVEYEAFSQSGRWYRGIITDKELPQIDPENAVVYLENLEWYIYGGSWFSSTGQYGKGKMQVDM</sequence>
<name>A0AAE3QL30_9BACT</name>
<evidence type="ECO:0000313" key="2">
    <source>
        <dbReference type="Proteomes" id="UP001241110"/>
    </source>
</evidence>